<dbReference type="PIRSF" id="PIRSF000495">
    <property type="entry name" value="Amidotransf_hisH"/>
    <property type="match status" value="1"/>
</dbReference>
<dbReference type="EC" id="4.3.2.10" evidence="10"/>
<dbReference type="RefSeq" id="WP_094285510.1">
    <property type="nucleotide sequence ID" value="NZ_NOIG01000001.1"/>
</dbReference>
<dbReference type="CDD" id="cd01748">
    <property type="entry name" value="GATase1_IGP_Synthase"/>
    <property type="match status" value="1"/>
</dbReference>
<evidence type="ECO:0000256" key="1">
    <source>
        <dbReference type="ARBA" id="ARBA00005091"/>
    </source>
</evidence>
<keyword evidence="5 10" id="KW-0315">Glutamine amidotransferase</keyword>
<dbReference type="SUPFAM" id="SSF52317">
    <property type="entry name" value="Class I glutamine amidotransferase-like"/>
    <property type="match status" value="1"/>
</dbReference>
<dbReference type="EMBL" id="NOIG01000001">
    <property type="protein sequence ID" value="OYD52109.1"/>
    <property type="molecule type" value="Genomic_DNA"/>
</dbReference>
<dbReference type="PANTHER" id="PTHR42701">
    <property type="entry name" value="IMIDAZOLE GLYCEROL PHOSPHATE SYNTHASE SUBUNIT HISH"/>
    <property type="match status" value="1"/>
</dbReference>
<feature type="domain" description="Glutamine amidotransferase" evidence="12">
    <location>
        <begin position="6"/>
        <end position="190"/>
    </location>
</feature>
<evidence type="ECO:0000256" key="7">
    <source>
        <dbReference type="ARBA" id="ARBA00023239"/>
    </source>
</evidence>
<dbReference type="GO" id="GO:0000105">
    <property type="term" value="P:L-histidine biosynthetic process"/>
    <property type="evidence" value="ECO:0007669"/>
    <property type="project" value="UniProtKB-UniRule"/>
</dbReference>
<organism evidence="13 14">
    <name type="scientific">Acidovorax kalamii</name>
    <dbReference type="NCBI Taxonomy" id="2004485"/>
    <lineage>
        <taxon>Bacteria</taxon>
        <taxon>Pseudomonadati</taxon>
        <taxon>Pseudomonadota</taxon>
        <taxon>Betaproteobacteria</taxon>
        <taxon>Burkholderiales</taxon>
        <taxon>Comamonadaceae</taxon>
        <taxon>Acidovorax</taxon>
    </lineage>
</organism>
<dbReference type="OrthoDB" id="9807137at2"/>
<evidence type="ECO:0000313" key="13">
    <source>
        <dbReference type="EMBL" id="OYD52109.1"/>
    </source>
</evidence>
<evidence type="ECO:0000256" key="3">
    <source>
        <dbReference type="ARBA" id="ARBA00022605"/>
    </source>
</evidence>
<evidence type="ECO:0000256" key="10">
    <source>
        <dbReference type="HAMAP-Rule" id="MF_00278"/>
    </source>
</evidence>
<dbReference type="GO" id="GO:0004359">
    <property type="term" value="F:glutaminase activity"/>
    <property type="evidence" value="ECO:0007669"/>
    <property type="project" value="UniProtKB-EC"/>
</dbReference>
<evidence type="ECO:0000256" key="6">
    <source>
        <dbReference type="ARBA" id="ARBA00023102"/>
    </source>
</evidence>
<gene>
    <name evidence="10 13" type="primary">hisH</name>
    <name evidence="13" type="ORF">CBY09_01050</name>
</gene>
<dbReference type="GO" id="GO:0000107">
    <property type="term" value="F:imidazoleglycerol-phosphate synthase activity"/>
    <property type="evidence" value="ECO:0007669"/>
    <property type="project" value="UniProtKB-UniRule"/>
</dbReference>
<evidence type="ECO:0000313" key="14">
    <source>
        <dbReference type="Proteomes" id="UP000215441"/>
    </source>
</evidence>
<keyword evidence="14" id="KW-1185">Reference proteome</keyword>
<evidence type="ECO:0000256" key="4">
    <source>
        <dbReference type="ARBA" id="ARBA00022801"/>
    </source>
</evidence>
<evidence type="ECO:0000256" key="8">
    <source>
        <dbReference type="ARBA" id="ARBA00047838"/>
    </source>
</evidence>
<comment type="catalytic activity">
    <reaction evidence="8 10">
        <text>5-[(5-phospho-1-deoxy-D-ribulos-1-ylimino)methylamino]-1-(5-phospho-beta-D-ribosyl)imidazole-4-carboxamide + L-glutamine = D-erythro-1-(imidazol-4-yl)glycerol 3-phosphate + 5-amino-1-(5-phospho-beta-D-ribosyl)imidazole-4-carboxamide + L-glutamate + H(+)</text>
        <dbReference type="Rhea" id="RHEA:24793"/>
        <dbReference type="ChEBI" id="CHEBI:15378"/>
        <dbReference type="ChEBI" id="CHEBI:29985"/>
        <dbReference type="ChEBI" id="CHEBI:58278"/>
        <dbReference type="ChEBI" id="CHEBI:58359"/>
        <dbReference type="ChEBI" id="CHEBI:58475"/>
        <dbReference type="ChEBI" id="CHEBI:58525"/>
        <dbReference type="EC" id="4.3.2.10"/>
    </reaction>
</comment>
<dbReference type="InterPro" id="IPR010139">
    <property type="entry name" value="Imidazole-glycPsynth_HisH"/>
</dbReference>
<evidence type="ECO:0000256" key="5">
    <source>
        <dbReference type="ARBA" id="ARBA00022962"/>
    </source>
</evidence>
<dbReference type="PROSITE" id="PS51274">
    <property type="entry name" value="GATASE_COBBQ"/>
    <property type="match status" value="1"/>
</dbReference>
<comment type="pathway">
    <text evidence="1 10">Amino-acid biosynthesis; L-histidine biosynthesis; L-histidine from 5-phospho-alpha-D-ribose 1-diphosphate: step 5/9.</text>
</comment>
<keyword evidence="3 10" id="KW-0028">Amino-acid biosynthesis</keyword>
<keyword evidence="4 10" id="KW-0378">Hydrolase</keyword>
<evidence type="ECO:0000256" key="2">
    <source>
        <dbReference type="ARBA" id="ARBA00011152"/>
    </source>
</evidence>
<dbReference type="PROSITE" id="PS51273">
    <property type="entry name" value="GATASE_TYPE_1"/>
    <property type="match status" value="1"/>
</dbReference>
<dbReference type="InterPro" id="IPR017926">
    <property type="entry name" value="GATASE"/>
</dbReference>
<dbReference type="PANTHER" id="PTHR42701:SF1">
    <property type="entry name" value="IMIDAZOLE GLYCEROL PHOSPHATE SYNTHASE SUBUNIT HISH"/>
    <property type="match status" value="1"/>
</dbReference>
<keyword evidence="10" id="KW-0963">Cytoplasm</keyword>
<feature type="active site" evidence="10 11">
    <location>
        <position position="183"/>
    </location>
</feature>
<evidence type="ECO:0000256" key="9">
    <source>
        <dbReference type="ARBA" id="ARBA00049534"/>
    </source>
</evidence>
<comment type="catalytic activity">
    <reaction evidence="9 10">
        <text>L-glutamine + H2O = L-glutamate + NH4(+)</text>
        <dbReference type="Rhea" id="RHEA:15889"/>
        <dbReference type="ChEBI" id="CHEBI:15377"/>
        <dbReference type="ChEBI" id="CHEBI:28938"/>
        <dbReference type="ChEBI" id="CHEBI:29985"/>
        <dbReference type="ChEBI" id="CHEBI:58359"/>
        <dbReference type="EC" id="3.5.1.2"/>
    </reaction>
</comment>
<proteinExistence type="inferred from homology"/>
<accession>A0A235ESW5</accession>
<feature type="active site" evidence="10 11">
    <location>
        <position position="185"/>
    </location>
</feature>
<keyword evidence="6 10" id="KW-0368">Histidine biosynthesis</keyword>
<name>A0A235ESW5_9BURK</name>
<feature type="active site" description="Nucleophile" evidence="10 11">
    <location>
        <position position="80"/>
    </location>
</feature>
<dbReference type="InterPro" id="IPR029062">
    <property type="entry name" value="Class_I_gatase-like"/>
</dbReference>
<keyword evidence="7 10" id="KW-0456">Lyase</keyword>
<sequence>MVIIANYGVGNLASVCNMLRKVGVEARVSEGPADIRMADRVILPGVGHFDHGMKMLNASGLREELDEFALGRKRPVLGICLGAQILGRGSEEGAVPGLGWLDMECRRFPVHPELRVPHMGWSQVEMRRTSPLFKYAEADARYYFVHSYHMQCIDDADVVGVSEHGMTFTSAVQRSNVFGVQFHPEKSLRHGLAVMRAFAEFTPDE</sequence>
<evidence type="ECO:0000259" key="12">
    <source>
        <dbReference type="Pfam" id="PF00117"/>
    </source>
</evidence>
<dbReference type="NCBIfam" id="TIGR01855">
    <property type="entry name" value="IMP_synth_hisH"/>
    <property type="match status" value="1"/>
</dbReference>
<dbReference type="Proteomes" id="UP000215441">
    <property type="component" value="Unassembled WGS sequence"/>
</dbReference>
<dbReference type="Gene3D" id="3.40.50.880">
    <property type="match status" value="1"/>
</dbReference>
<comment type="subcellular location">
    <subcellularLocation>
        <location evidence="10">Cytoplasm</location>
    </subcellularLocation>
</comment>
<dbReference type="UniPathway" id="UPA00031">
    <property type="reaction ID" value="UER00010"/>
</dbReference>
<protein>
    <recommendedName>
        <fullName evidence="10">Imidazole glycerol phosphate synthase subunit HisH</fullName>
        <ecNumber evidence="10">4.3.2.10</ecNumber>
    </recommendedName>
    <alternativeName>
        <fullName evidence="10">IGP synthase glutaminase subunit</fullName>
        <ecNumber evidence="10">3.5.1.2</ecNumber>
    </alternativeName>
    <alternativeName>
        <fullName evidence="10">IGP synthase subunit HisH</fullName>
    </alternativeName>
    <alternativeName>
        <fullName evidence="10">ImGP synthase subunit HisH</fullName>
        <shortName evidence="10">IGPS subunit HisH</shortName>
    </alternativeName>
</protein>
<comment type="function">
    <text evidence="10">IGPS catalyzes the conversion of PRFAR and glutamine to IGP, AICAR and glutamate. The HisH subunit catalyzes the hydrolysis of glutamine to glutamate and ammonia as part of the synthesis of IGP and AICAR. The resulting ammonia molecule is channeled to the active site of HisF.</text>
</comment>
<dbReference type="GO" id="GO:0016829">
    <property type="term" value="F:lyase activity"/>
    <property type="evidence" value="ECO:0007669"/>
    <property type="project" value="UniProtKB-KW"/>
</dbReference>
<reference evidence="13 14" key="1">
    <citation type="submission" date="2017-07" db="EMBL/GenBank/DDBJ databases">
        <title>Acidovorax KNDSW TSA 6 genome sequence and assembly.</title>
        <authorList>
            <person name="Mayilraj S."/>
        </authorList>
    </citation>
    <scope>NUCLEOTIDE SEQUENCE [LARGE SCALE GENOMIC DNA]</scope>
    <source>
        <strain evidence="13 14">KNDSW-TSA6</strain>
    </source>
</reference>
<comment type="caution">
    <text evidence="13">The sequence shown here is derived from an EMBL/GenBank/DDBJ whole genome shotgun (WGS) entry which is preliminary data.</text>
</comment>
<comment type="subunit">
    <text evidence="2 10">Heterodimer of HisH and HisF.</text>
</comment>
<dbReference type="HAMAP" id="MF_00278">
    <property type="entry name" value="HisH"/>
    <property type="match status" value="1"/>
</dbReference>
<dbReference type="GO" id="GO:0005737">
    <property type="term" value="C:cytoplasm"/>
    <property type="evidence" value="ECO:0007669"/>
    <property type="project" value="UniProtKB-SubCell"/>
</dbReference>
<dbReference type="Pfam" id="PF00117">
    <property type="entry name" value="GATase"/>
    <property type="match status" value="1"/>
</dbReference>
<dbReference type="AlphaFoldDB" id="A0A235ESW5"/>
<dbReference type="PRINTS" id="PR00097">
    <property type="entry name" value="ANTSNTHASEII"/>
</dbReference>
<dbReference type="EC" id="3.5.1.2" evidence="10"/>
<evidence type="ECO:0000256" key="11">
    <source>
        <dbReference type="PIRSR" id="PIRSR000495-1"/>
    </source>
</evidence>